<evidence type="ECO:0000313" key="3">
    <source>
        <dbReference type="Proteomes" id="UP000827549"/>
    </source>
</evidence>
<reference evidence="2" key="1">
    <citation type="submission" date="2023-10" db="EMBL/GenBank/DDBJ databases">
        <authorList>
            <person name="Noh H."/>
        </authorList>
    </citation>
    <scope>NUCLEOTIDE SEQUENCE</scope>
    <source>
        <strain evidence="2">DUCC4014</strain>
    </source>
</reference>
<dbReference type="AlphaFoldDB" id="A0AAF0Y2Z2"/>
<evidence type="ECO:0000313" key="2">
    <source>
        <dbReference type="EMBL" id="WOO79087.1"/>
    </source>
</evidence>
<dbReference type="Proteomes" id="UP000827549">
    <property type="component" value="Chromosome 2"/>
</dbReference>
<keyword evidence="3" id="KW-1185">Reference proteome</keyword>
<dbReference type="EMBL" id="CP086715">
    <property type="protein sequence ID" value="WOO79087.1"/>
    <property type="molecule type" value="Genomic_DNA"/>
</dbReference>
<evidence type="ECO:0000256" key="1">
    <source>
        <dbReference type="SAM" id="MobiDB-lite"/>
    </source>
</evidence>
<accession>A0AAF0Y2Z2</accession>
<sequence length="70" mass="7362">MPAQQQTERAASTPAVATEPAAKPAMNPRAAPPDSTQANHLHAPLRLRGGFWCNNNACFQCELCGVSCGV</sequence>
<gene>
    <name evidence="2" type="ORF">LOC62_02G002623</name>
</gene>
<organism evidence="2 3">
    <name type="scientific">Vanrija pseudolonga</name>
    <dbReference type="NCBI Taxonomy" id="143232"/>
    <lineage>
        <taxon>Eukaryota</taxon>
        <taxon>Fungi</taxon>
        <taxon>Dikarya</taxon>
        <taxon>Basidiomycota</taxon>
        <taxon>Agaricomycotina</taxon>
        <taxon>Tremellomycetes</taxon>
        <taxon>Trichosporonales</taxon>
        <taxon>Trichosporonaceae</taxon>
        <taxon>Vanrija</taxon>
    </lineage>
</organism>
<feature type="region of interest" description="Disordered" evidence="1">
    <location>
        <begin position="1"/>
        <end position="38"/>
    </location>
</feature>
<dbReference type="GeneID" id="87805870"/>
<proteinExistence type="predicted"/>
<name>A0AAF0Y2Z2_9TREE</name>
<dbReference type="RefSeq" id="XP_062625119.1">
    <property type="nucleotide sequence ID" value="XM_062769135.1"/>
</dbReference>
<feature type="compositionally biased region" description="Polar residues" evidence="1">
    <location>
        <begin position="1"/>
        <end position="10"/>
    </location>
</feature>
<protein>
    <submittedName>
        <fullName evidence="2">Uncharacterized protein</fullName>
    </submittedName>
</protein>